<dbReference type="InterPro" id="IPR016195">
    <property type="entry name" value="Pol/histidinol_Pase-like"/>
</dbReference>
<dbReference type="CDD" id="cd07431">
    <property type="entry name" value="PHP_PolIIIA"/>
    <property type="match status" value="1"/>
</dbReference>
<evidence type="ECO:0000256" key="2">
    <source>
        <dbReference type="ARBA" id="ARBA00009496"/>
    </source>
</evidence>
<dbReference type="Pfam" id="PF17657">
    <property type="entry name" value="DNA_pol3_finger"/>
    <property type="match status" value="1"/>
</dbReference>
<keyword evidence="8" id="KW-0239">DNA-directed DNA polymerase</keyword>
<evidence type="ECO:0000256" key="3">
    <source>
        <dbReference type="ARBA" id="ARBA00012417"/>
    </source>
</evidence>
<dbReference type="InterPro" id="IPR003141">
    <property type="entry name" value="Pol/His_phosphatase_N"/>
</dbReference>
<dbReference type="Proteomes" id="UP000051645">
    <property type="component" value="Unassembled WGS sequence"/>
</dbReference>
<dbReference type="EMBL" id="JQAT01000001">
    <property type="protein sequence ID" value="KRN29428.1"/>
    <property type="molecule type" value="Genomic_DNA"/>
</dbReference>
<gene>
    <name evidence="13" type="ORF">IV38_GL000312</name>
    <name evidence="14" type="ORF">IV40_GL000356</name>
</gene>
<reference evidence="15 16" key="1">
    <citation type="journal article" date="2015" name="Genome Announc.">
        <title>Expanding the biotechnology potential of lactobacilli through comparative genomics of 213 strains and associated genera.</title>
        <authorList>
            <person name="Sun Z."/>
            <person name="Harris H.M."/>
            <person name="McCann A."/>
            <person name="Guo C."/>
            <person name="Argimon S."/>
            <person name="Zhang W."/>
            <person name="Yang X."/>
            <person name="Jeffery I.B."/>
            <person name="Cooney J.C."/>
            <person name="Kagawa T.F."/>
            <person name="Liu W."/>
            <person name="Song Y."/>
            <person name="Salvetti E."/>
            <person name="Wrobel A."/>
            <person name="Rasinkangas P."/>
            <person name="Parkhill J."/>
            <person name="Rea M.C."/>
            <person name="O'Sullivan O."/>
            <person name="Ritari J."/>
            <person name="Douillard F.P."/>
            <person name="Paul Ross R."/>
            <person name="Yang R."/>
            <person name="Briner A.E."/>
            <person name="Felis G.E."/>
            <person name="de Vos W.M."/>
            <person name="Barrangou R."/>
            <person name="Klaenhammer T.R."/>
            <person name="Caufield P.W."/>
            <person name="Cui Y."/>
            <person name="Zhang H."/>
            <person name="O'Toole P.W."/>
        </authorList>
    </citation>
    <scope>NUCLEOTIDE SEQUENCE [LARGE SCALE GENOMIC DNA]</scope>
    <source>
        <strain evidence="13 16">ATCC BAA-66</strain>
        <strain evidence="14 15">DSM 13344</strain>
    </source>
</reference>
<dbReference type="GO" id="GO:0005737">
    <property type="term" value="C:cytoplasm"/>
    <property type="evidence" value="ECO:0007669"/>
    <property type="project" value="UniProtKB-SubCell"/>
</dbReference>
<name>A0A0R2G2B0_9LACO</name>
<proteinExistence type="inferred from homology"/>
<keyword evidence="15" id="KW-1185">Reference proteome</keyword>
<evidence type="ECO:0000256" key="5">
    <source>
        <dbReference type="ARBA" id="ARBA00022679"/>
    </source>
</evidence>
<accession>A0A0R2G2B0</accession>
<evidence type="ECO:0000256" key="6">
    <source>
        <dbReference type="ARBA" id="ARBA00022695"/>
    </source>
</evidence>
<comment type="subunit">
    <text evidence="10">DNA polymerase III contains a core (composed of alpha, epsilon and theta chains) that associates with a tau subunit. This core dimerizes to form the POLIII' complex. PolIII' associates with the gamma complex (composed of gamma, delta, delta', psi and chi chains) and with the beta chain to form the complete DNA polymerase III complex.</text>
</comment>
<evidence type="ECO:0000313" key="14">
    <source>
        <dbReference type="EMBL" id="KRN34043.1"/>
    </source>
</evidence>
<dbReference type="Pfam" id="PF02811">
    <property type="entry name" value="PHP"/>
    <property type="match status" value="1"/>
</dbReference>
<dbReference type="InterPro" id="IPR011708">
    <property type="entry name" value="DNA_pol3_alpha_NTPase_dom"/>
</dbReference>
<dbReference type="Gene3D" id="2.40.50.140">
    <property type="entry name" value="Nucleic acid-binding proteins"/>
    <property type="match status" value="1"/>
</dbReference>
<protein>
    <recommendedName>
        <fullName evidence="4">DNA polymerase III subunit alpha</fullName>
        <ecNumber evidence="3">2.7.7.7</ecNumber>
    </recommendedName>
</protein>
<evidence type="ECO:0000259" key="12">
    <source>
        <dbReference type="SMART" id="SM00481"/>
    </source>
</evidence>
<dbReference type="PANTHER" id="PTHR32294">
    <property type="entry name" value="DNA POLYMERASE III SUBUNIT ALPHA"/>
    <property type="match status" value="1"/>
</dbReference>
<dbReference type="SMART" id="SM00481">
    <property type="entry name" value="POLIIIAc"/>
    <property type="match status" value="1"/>
</dbReference>
<sequence length="1122" mass="124478">MFEKRRVLAVPFTQLQVKSTYSLLKSTTTVNDLVTAAQERGYQAVALTDENVLYGVIDFYRAAHQAGLKPILGMTLILSGLLVTQTDFPLLLLAKNESGYRHLLKLSTLVETSATSVTFAQVQPLLGDLFVLTPGQGSELAALVDQESLPAAVQYLQQLQAAADADSLYLGISLQASAAEQAAIKAVHAESKVPLVALGDVRYLDPNDAFAVDVMGHIAAGDKMAAAELQVPQKEGPYALPTMTRSQADFVIAGLAEAAANTALIADQCAVTISFQAPQLPHFPTPDQESAVAYLNQLAQRGLQARFKGAIPDNYQQRLQYELGIINQMGFADYFLIVWDVVHHARSVGILIGPGRGSAAGSLVAYALAITEVDPIRYNLLFERFLNPNRQNMPDIDLDIPDDRREELLQYVHERYGSEHMAQIITFGTLAAKSSLRNVARVFGLSQFEASEWAQAIPNIFHVTLQEAYDKSQRLRNLVHDGPKNQLLYETACRLEGLPRNYSTHAAGIVLSAHALTDTVPLQKGSNGIDLVQFTKGNVEAVGLLKIDFLGLKNLTILTQIVDTIQKQMGQPFHLDQIPLDDEPTLKLFQRGETNGVFQFESDGIKRALQQIHPTQFEDVVATAALYRPGPVENIPTFAARKNGTEPVQYPDPSLKPILGPTYGVLVYQEQVMQVASTMGGLSLGEADLLRRAMSKKKKEVIDAERTKFIQGAQQKGYSEQTAVTTYDYIERFANYGFNRSHAVAYSLIAFWLAYLKVHYPGAFYTALLNSALGDRKKLKNYLLEMHQRGVKAHAPDVNRSGRYFEWFDQTVWFGLLCIKGLRRDFVDAILNERQDRPYQSLTDFLRRLDSKFLKADLIEPLIYSGAFDAVSPNRGQLLADLPKALESIQLFGDNMDLFAQLPMKKAEVPNLELTERLDKEEQYLGVYLSGHPVEPYAAIRLVMPLTAINELQPDTRANLLGYVRRIKVIRTKKGQQMAFVTVQDASAEISVTVFPNLFKQVGSRLKRGQVLVIFGKVELHPDLQIAADQIQLAANVMKRVPQQTLYLQTATPAQQQQLPPVLLNSQGQTPVVLHDQTTKKTVLLPKKYWVAPTQVLLDRLAEMLTSKNVVLKTNSEPSGKQ</sequence>
<dbReference type="InterPro" id="IPR041931">
    <property type="entry name" value="DNA_pol3_alpha_thumb_dom"/>
</dbReference>
<dbReference type="EMBL" id="JQAZ01000001">
    <property type="protein sequence ID" value="KRN34043.1"/>
    <property type="molecule type" value="Genomic_DNA"/>
</dbReference>
<comment type="similarity">
    <text evidence="2">Belongs to the DNA polymerase type-C family. DnaE subfamily.</text>
</comment>
<dbReference type="Pfam" id="PF01336">
    <property type="entry name" value="tRNA_anti-codon"/>
    <property type="match status" value="1"/>
</dbReference>
<dbReference type="InterPro" id="IPR040982">
    <property type="entry name" value="DNA_pol3_finger"/>
</dbReference>
<comment type="catalytic activity">
    <reaction evidence="11">
        <text>DNA(n) + a 2'-deoxyribonucleoside 5'-triphosphate = DNA(n+1) + diphosphate</text>
        <dbReference type="Rhea" id="RHEA:22508"/>
        <dbReference type="Rhea" id="RHEA-COMP:17339"/>
        <dbReference type="Rhea" id="RHEA-COMP:17340"/>
        <dbReference type="ChEBI" id="CHEBI:33019"/>
        <dbReference type="ChEBI" id="CHEBI:61560"/>
        <dbReference type="ChEBI" id="CHEBI:173112"/>
        <dbReference type="EC" id="2.7.7.7"/>
    </reaction>
</comment>
<dbReference type="EC" id="2.7.7.7" evidence="3"/>
<dbReference type="InterPro" id="IPR004013">
    <property type="entry name" value="PHP_dom"/>
</dbReference>
<evidence type="ECO:0000313" key="13">
    <source>
        <dbReference type="EMBL" id="KRN29428.1"/>
    </source>
</evidence>
<dbReference type="GO" id="GO:0003887">
    <property type="term" value="F:DNA-directed DNA polymerase activity"/>
    <property type="evidence" value="ECO:0007669"/>
    <property type="project" value="UniProtKB-KW"/>
</dbReference>
<evidence type="ECO:0000256" key="4">
    <source>
        <dbReference type="ARBA" id="ARBA00019114"/>
    </source>
</evidence>
<comment type="subcellular location">
    <subcellularLocation>
        <location evidence="1">Cytoplasm</location>
    </subcellularLocation>
</comment>
<dbReference type="PATRIC" id="fig|81857.3.peg.317"/>
<dbReference type="Gene3D" id="3.20.20.140">
    <property type="entry name" value="Metal-dependent hydrolases"/>
    <property type="match status" value="1"/>
</dbReference>
<dbReference type="GO" id="GO:0008408">
    <property type="term" value="F:3'-5' exonuclease activity"/>
    <property type="evidence" value="ECO:0007669"/>
    <property type="project" value="InterPro"/>
</dbReference>
<keyword evidence="5" id="KW-0808">Transferase</keyword>
<comment type="function">
    <text evidence="9">DNA polymerase III is a complex, multichain enzyme responsible for most of the replicative synthesis in bacteria. This DNA polymerase also exhibits 3' to 5' exonuclease activity. The alpha chain is the DNA polymerase.</text>
</comment>
<feature type="domain" description="Polymerase/histidinol phosphatase N-terminal" evidence="12">
    <location>
        <begin position="13"/>
        <end position="80"/>
    </location>
</feature>
<dbReference type="InterPro" id="IPR004805">
    <property type="entry name" value="DnaE2/DnaE/PolC"/>
</dbReference>
<evidence type="ECO:0000313" key="15">
    <source>
        <dbReference type="Proteomes" id="UP000051645"/>
    </source>
</evidence>
<dbReference type="InterPro" id="IPR004365">
    <property type="entry name" value="NA-bd_OB_tRNA"/>
</dbReference>
<evidence type="ECO:0000256" key="7">
    <source>
        <dbReference type="ARBA" id="ARBA00022705"/>
    </source>
</evidence>
<dbReference type="Proteomes" id="UP000051751">
    <property type="component" value="Unassembled WGS sequence"/>
</dbReference>
<dbReference type="PANTHER" id="PTHR32294:SF0">
    <property type="entry name" value="DNA POLYMERASE III SUBUNIT ALPHA"/>
    <property type="match status" value="1"/>
</dbReference>
<dbReference type="NCBIfam" id="NF004226">
    <property type="entry name" value="PRK05673.1"/>
    <property type="match status" value="1"/>
</dbReference>
<dbReference type="Pfam" id="PF07733">
    <property type="entry name" value="DNA_pol3_alpha"/>
    <property type="match status" value="1"/>
</dbReference>
<dbReference type="AlphaFoldDB" id="A0A0R2G2B0"/>
<evidence type="ECO:0000256" key="9">
    <source>
        <dbReference type="ARBA" id="ARBA00025611"/>
    </source>
</evidence>
<dbReference type="Gene3D" id="1.10.150.870">
    <property type="match status" value="1"/>
</dbReference>
<evidence type="ECO:0000313" key="16">
    <source>
        <dbReference type="Proteomes" id="UP000051751"/>
    </source>
</evidence>
<dbReference type="CDD" id="cd04485">
    <property type="entry name" value="DnaE_OBF"/>
    <property type="match status" value="1"/>
</dbReference>
<dbReference type="GO" id="GO:0006260">
    <property type="term" value="P:DNA replication"/>
    <property type="evidence" value="ECO:0007669"/>
    <property type="project" value="UniProtKB-KW"/>
</dbReference>
<evidence type="ECO:0000256" key="11">
    <source>
        <dbReference type="ARBA" id="ARBA00049244"/>
    </source>
</evidence>
<evidence type="ECO:0000256" key="1">
    <source>
        <dbReference type="ARBA" id="ARBA00004496"/>
    </source>
</evidence>
<keyword evidence="7" id="KW-0235">DNA replication</keyword>
<organism evidence="14 15">
    <name type="scientific">Lactobacillus selangorensis</name>
    <dbReference type="NCBI Taxonomy" id="81857"/>
    <lineage>
        <taxon>Bacteria</taxon>
        <taxon>Bacillati</taxon>
        <taxon>Bacillota</taxon>
        <taxon>Bacilli</taxon>
        <taxon>Lactobacillales</taxon>
        <taxon>Lactobacillaceae</taxon>
        <taxon>Lactobacillus</taxon>
    </lineage>
</organism>
<dbReference type="InterPro" id="IPR029460">
    <property type="entry name" value="DNAPol_HHH"/>
</dbReference>
<evidence type="ECO:0000256" key="8">
    <source>
        <dbReference type="ARBA" id="ARBA00022932"/>
    </source>
</evidence>
<keyword evidence="6" id="KW-0548">Nucleotidyltransferase</keyword>
<dbReference type="STRING" id="81857.IV38_GL000312"/>
<dbReference type="NCBIfam" id="TIGR00594">
    <property type="entry name" value="polc"/>
    <property type="match status" value="1"/>
</dbReference>
<dbReference type="InterPro" id="IPR012340">
    <property type="entry name" value="NA-bd_OB-fold"/>
</dbReference>
<dbReference type="Pfam" id="PF14579">
    <property type="entry name" value="HHH_6"/>
    <property type="match status" value="1"/>
</dbReference>
<comment type="caution">
    <text evidence="14">The sequence shown here is derived from an EMBL/GenBank/DDBJ whole genome shotgun (WGS) entry which is preliminary data.</text>
</comment>
<dbReference type="SUPFAM" id="SSF89550">
    <property type="entry name" value="PHP domain-like"/>
    <property type="match status" value="1"/>
</dbReference>
<dbReference type="Gene3D" id="1.10.10.1600">
    <property type="entry name" value="Bacterial DNA polymerase III alpha subunit, thumb domain"/>
    <property type="match status" value="1"/>
</dbReference>
<evidence type="ECO:0000256" key="10">
    <source>
        <dbReference type="ARBA" id="ARBA00026073"/>
    </source>
</evidence>
<dbReference type="GO" id="GO:0003676">
    <property type="term" value="F:nucleic acid binding"/>
    <property type="evidence" value="ECO:0007669"/>
    <property type="project" value="InterPro"/>
</dbReference>